<dbReference type="Pfam" id="PF10324">
    <property type="entry name" value="7TM_GPCR_Srw"/>
    <property type="match status" value="1"/>
</dbReference>
<dbReference type="GO" id="GO:0008528">
    <property type="term" value="F:G protein-coupled peptide receptor activity"/>
    <property type="evidence" value="ECO:0007669"/>
    <property type="project" value="InterPro"/>
</dbReference>
<feature type="transmembrane region" description="Helical" evidence="6">
    <location>
        <begin position="6"/>
        <end position="27"/>
    </location>
</feature>
<keyword evidence="2 6" id="KW-0812">Transmembrane</keyword>
<accession>A0AAV5X0D4</accession>
<sequence length="194" mass="22660">STYFWTRSIFFVIIPCTLLIVLNAGLIRGIRKAQQRKERLLREKRSRDAQRQTDSNSTSIMLVVIVTIFLMVNLPQVFIFIVFKLQICFLTGNFHGDHTMLTIPEKKQVNVLPTSVHFELIFLIRENYICALRLVFFRCRVCGRGEPESAAFADRKLENSAVPLVKFVPEDHTLNTYDENSIYRRDRRNDSVFL</sequence>
<name>A0AAV5X0D4_9BILA</name>
<dbReference type="InterPro" id="IPR017452">
    <property type="entry name" value="GPCR_Rhodpsn_7TM"/>
</dbReference>
<dbReference type="SUPFAM" id="SSF81321">
    <property type="entry name" value="Family A G protein-coupled receptor-like"/>
    <property type="match status" value="1"/>
</dbReference>
<proteinExistence type="predicted"/>
<dbReference type="GO" id="GO:0016020">
    <property type="term" value="C:membrane"/>
    <property type="evidence" value="ECO:0007669"/>
    <property type="project" value="UniProtKB-SubCell"/>
</dbReference>
<evidence type="ECO:0000256" key="6">
    <source>
        <dbReference type="SAM" id="Phobius"/>
    </source>
</evidence>
<keyword evidence="5" id="KW-0175">Coiled coil</keyword>
<keyword evidence="9" id="KW-1185">Reference proteome</keyword>
<dbReference type="InterPro" id="IPR053071">
    <property type="entry name" value="GPCR1-related_rcpt"/>
</dbReference>
<reference evidence="8" key="1">
    <citation type="submission" date="2023-10" db="EMBL/GenBank/DDBJ databases">
        <title>Genome assembly of Pristionchus species.</title>
        <authorList>
            <person name="Yoshida K."/>
            <person name="Sommer R.J."/>
        </authorList>
    </citation>
    <scope>NUCLEOTIDE SEQUENCE</scope>
    <source>
        <strain evidence="8">RS5133</strain>
    </source>
</reference>
<evidence type="ECO:0000259" key="7">
    <source>
        <dbReference type="PROSITE" id="PS50262"/>
    </source>
</evidence>
<evidence type="ECO:0000313" key="8">
    <source>
        <dbReference type="EMBL" id="GMT36752.1"/>
    </source>
</evidence>
<keyword evidence="3 6" id="KW-1133">Transmembrane helix</keyword>
<evidence type="ECO:0000313" key="9">
    <source>
        <dbReference type="Proteomes" id="UP001432322"/>
    </source>
</evidence>
<feature type="non-terminal residue" evidence="8">
    <location>
        <position position="1"/>
    </location>
</feature>
<evidence type="ECO:0000256" key="1">
    <source>
        <dbReference type="ARBA" id="ARBA00004370"/>
    </source>
</evidence>
<dbReference type="PANTHER" id="PTHR47023:SF5">
    <property type="entry name" value="SEX PEPTIDE RECEPTOR-RELATED PROTEIN 2"/>
    <property type="match status" value="1"/>
</dbReference>
<evidence type="ECO:0000256" key="3">
    <source>
        <dbReference type="ARBA" id="ARBA00022989"/>
    </source>
</evidence>
<dbReference type="PANTHER" id="PTHR47023">
    <property type="entry name" value="SEX PEPTIDE RECEPTOR"/>
    <property type="match status" value="1"/>
</dbReference>
<dbReference type="AlphaFoldDB" id="A0AAV5X0D4"/>
<keyword evidence="4 6" id="KW-0472">Membrane</keyword>
<dbReference type="Proteomes" id="UP001432322">
    <property type="component" value="Unassembled WGS sequence"/>
</dbReference>
<evidence type="ECO:0000256" key="5">
    <source>
        <dbReference type="SAM" id="Coils"/>
    </source>
</evidence>
<dbReference type="PROSITE" id="PS50262">
    <property type="entry name" value="G_PROTEIN_RECEP_F1_2"/>
    <property type="match status" value="1"/>
</dbReference>
<evidence type="ECO:0000256" key="4">
    <source>
        <dbReference type="ARBA" id="ARBA00023136"/>
    </source>
</evidence>
<evidence type="ECO:0000256" key="2">
    <source>
        <dbReference type="ARBA" id="ARBA00022692"/>
    </source>
</evidence>
<dbReference type="Gene3D" id="1.20.1070.10">
    <property type="entry name" value="Rhodopsin 7-helix transmembrane proteins"/>
    <property type="match status" value="1"/>
</dbReference>
<gene>
    <name evidence="8" type="ORF">PFISCL1PPCAC_28049</name>
</gene>
<feature type="coiled-coil region" evidence="5">
    <location>
        <begin position="23"/>
        <end position="50"/>
    </location>
</feature>
<organism evidence="8 9">
    <name type="scientific">Pristionchus fissidentatus</name>
    <dbReference type="NCBI Taxonomy" id="1538716"/>
    <lineage>
        <taxon>Eukaryota</taxon>
        <taxon>Metazoa</taxon>
        <taxon>Ecdysozoa</taxon>
        <taxon>Nematoda</taxon>
        <taxon>Chromadorea</taxon>
        <taxon>Rhabditida</taxon>
        <taxon>Rhabditina</taxon>
        <taxon>Diplogasteromorpha</taxon>
        <taxon>Diplogasteroidea</taxon>
        <taxon>Neodiplogasteridae</taxon>
        <taxon>Pristionchus</taxon>
    </lineage>
</organism>
<dbReference type="InterPro" id="IPR019427">
    <property type="entry name" value="7TM_GPCR_serpentine_rcpt_Srw"/>
</dbReference>
<protein>
    <recommendedName>
        <fullName evidence="7">G-protein coupled receptors family 1 profile domain-containing protein</fullName>
    </recommendedName>
</protein>
<feature type="domain" description="G-protein coupled receptors family 1 profile" evidence="7">
    <location>
        <begin position="1"/>
        <end position="82"/>
    </location>
</feature>
<comment type="caution">
    <text evidence="8">The sequence shown here is derived from an EMBL/GenBank/DDBJ whole genome shotgun (WGS) entry which is preliminary data.</text>
</comment>
<comment type="subcellular location">
    <subcellularLocation>
        <location evidence="1">Membrane</location>
    </subcellularLocation>
</comment>
<feature type="transmembrane region" description="Helical" evidence="6">
    <location>
        <begin position="60"/>
        <end position="83"/>
    </location>
</feature>
<dbReference type="EMBL" id="BTSY01000007">
    <property type="protein sequence ID" value="GMT36752.1"/>
    <property type="molecule type" value="Genomic_DNA"/>
</dbReference>